<reference evidence="1" key="1">
    <citation type="journal article" date="2019" name="Sci. Rep.">
        <title>Draft genome of Tanacetum cinerariifolium, the natural source of mosquito coil.</title>
        <authorList>
            <person name="Yamashiro T."/>
            <person name="Shiraishi A."/>
            <person name="Satake H."/>
            <person name="Nakayama K."/>
        </authorList>
    </citation>
    <scope>NUCLEOTIDE SEQUENCE</scope>
</reference>
<organism evidence="1">
    <name type="scientific">Tanacetum cinerariifolium</name>
    <name type="common">Dalmatian daisy</name>
    <name type="synonym">Chrysanthemum cinerariifolium</name>
    <dbReference type="NCBI Taxonomy" id="118510"/>
    <lineage>
        <taxon>Eukaryota</taxon>
        <taxon>Viridiplantae</taxon>
        <taxon>Streptophyta</taxon>
        <taxon>Embryophyta</taxon>
        <taxon>Tracheophyta</taxon>
        <taxon>Spermatophyta</taxon>
        <taxon>Magnoliopsida</taxon>
        <taxon>eudicotyledons</taxon>
        <taxon>Gunneridae</taxon>
        <taxon>Pentapetalae</taxon>
        <taxon>asterids</taxon>
        <taxon>campanulids</taxon>
        <taxon>Asterales</taxon>
        <taxon>Asteraceae</taxon>
        <taxon>Asteroideae</taxon>
        <taxon>Anthemideae</taxon>
        <taxon>Anthemidinae</taxon>
        <taxon>Tanacetum</taxon>
    </lineage>
</organism>
<dbReference type="PANTHER" id="PTHR33116:SF78">
    <property type="entry name" value="OS12G0587133 PROTEIN"/>
    <property type="match status" value="1"/>
</dbReference>
<protein>
    <submittedName>
        <fullName evidence="1">RNA-directed DNA polymerase, eukaryota, reverse transcriptase zinc-binding domain protein</fullName>
    </submittedName>
</protein>
<comment type="caution">
    <text evidence="1">The sequence shown here is derived from an EMBL/GenBank/DDBJ whole genome shotgun (WGS) entry which is preliminary data.</text>
</comment>
<keyword evidence="1" id="KW-0548">Nucleotidyltransferase</keyword>
<feature type="non-terminal residue" evidence="1">
    <location>
        <position position="1"/>
    </location>
</feature>
<keyword evidence="1" id="KW-0695">RNA-directed DNA polymerase</keyword>
<dbReference type="PANTHER" id="PTHR33116">
    <property type="entry name" value="REVERSE TRANSCRIPTASE ZINC-BINDING DOMAIN-CONTAINING PROTEIN-RELATED-RELATED"/>
    <property type="match status" value="1"/>
</dbReference>
<dbReference type="AlphaFoldDB" id="A0A699JXX1"/>
<evidence type="ECO:0000313" key="1">
    <source>
        <dbReference type="EMBL" id="GFA65081.1"/>
    </source>
</evidence>
<dbReference type="EMBL" id="BKCJ010462096">
    <property type="protein sequence ID" value="GFA65081.1"/>
    <property type="molecule type" value="Genomic_DNA"/>
</dbReference>
<keyword evidence="1" id="KW-0808">Transferase</keyword>
<proteinExistence type="predicted"/>
<dbReference type="GO" id="GO:0003964">
    <property type="term" value="F:RNA-directed DNA polymerase activity"/>
    <property type="evidence" value="ECO:0007669"/>
    <property type="project" value="UniProtKB-KW"/>
</dbReference>
<sequence length="316" mass="35369">LNAKNLISILKCFELASGLKINFPKSRLFGIGVPGDDVVFEASSLGCSHDSLPFIYLGLLVGKRMNLCDGWVNVIKKFRDWLSAWKAKSLSIGGFKDSQCGICWVKRNSILLEHNKRGLGVDSILVKNLGLLGKWKWRYLSESSALWRVVIKYFYGNEGGFGSNPTPLGCGGVWCAILKAMKSIKEINPFFKSSFVLSNGGSNVSFWDDPWWCGIGSRLKDIFPRFMLLNWINVVKAIEDLSSYVSLIGNLALSDVGMDKWVWKMNASGIFKRWRNKLVNATEDSASSIKDEDIFPFILSITRTWISARSSSRPAN</sequence>
<accession>A0A699JXX1</accession>
<gene>
    <name evidence="1" type="ORF">Tci_637053</name>
</gene>
<name>A0A699JXX1_TANCI</name>